<dbReference type="Gene3D" id="3.30.160.360">
    <property type="match status" value="1"/>
</dbReference>
<keyword evidence="13" id="KW-1133">Transmembrane helix</keyword>
<evidence type="ECO:0000256" key="1">
    <source>
        <dbReference type="ARBA" id="ARBA00004123"/>
    </source>
</evidence>
<evidence type="ECO:0000256" key="2">
    <source>
        <dbReference type="ARBA" id="ARBA00022553"/>
    </source>
</evidence>
<comment type="subcellular location">
    <subcellularLocation>
        <location evidence="1">Nucleus</location>
    </subcellularLocation>
</comment>
<dbReference type="GO" id="GO:0003713">
    <property type="term" value="F:transcription coactivator activity"/>
    <property type="evidence" value="ECO:0007669"/>
    <property type="project" value="TreeGrafter"/>
</dbReference>
<keyword evidence="8" id="KW-0863">Zinc-finger</keyword>
<reference evidence="16 17" key="2">
    <citation type="submission" date="2018-11" db="EMBL/GenBank/DDBJ databases">
        <authorList>
            <consortium name="Pathogen Informatics"/>
        </authorList>
    </citation>
    <scope>NUCLEOTIDE SEQUENCE [LARGE SCALE GENOMIC DNA]</scope>
</reference>
<dbReference type="Pfam" id="PF00856">
    <property type="entry name" value="SET"/>
    <property type="match status" value="1"/>
</dbReference>
<protein>
    <submittedName>
        <fullName evidence="18">Histone-lysine N-methyltransferase</fullName>
    </submittedName>
</protein>
<keyword evidence="7" id="KW-0677">Repeat</keyword>
<dbReference type="PROSITE" id="PS51542">
    <property type="entry name" value="FYRN"/>
    <property type="match status" value="1"/>
</dbReference>
<evidence type="ECO:0000313" key="18">
    <source>
        <dbReference type="WBParaSite" id="SBAD_0000276201-mRNA-1"/>
    </source>
</evidence>
<dbReference type="EMBL" id="UZAM01007326">
    <property type="protein sequence ID" value="VDO98378.1"/>
    <property type="molecule type" value="Genomic_DNA"/>
</dbReference>
<keyword evidence="13" id="KW-0472">Membrane</keyword>
<dbReference type="InterPro" id="IPR001214">
    <property type="entry name" value="SET_dom"/>
</dbReference>
<dbReference type="PROSITE" id="PS51543">
    <property type="entry name" value="FYRC"/>
    <property type="match status" value="1"/>
</dbReference>
<dbReference type="Pfam" id="PF05965">
    <property type="entry name" value="FYRC"/>
    <property type="match status" value="1"/>
</dbReference>
<dbReference type="InterPro" id="IPR003616">
    <property type="entry name" value="Post-SET_dom"/>
</dbReference>
<dbReference type="Proteomes" id="UP000270296">
    <property type="component" value="Unassembled WGS sequence"/>
</dbReference>
<evidence type="ECO:0000256" key="4">
    <source>
        <dbReference type="ARBA" id="ARBA00022679"/>
    </source>
</evidence>
<evidence type="ECO:0000256" key="9">
    <source>
        <dbReference type="ARBA" id="ARBA00022833"/>
    </source>
</evidence>
<evidence type="ECO:0000256" key="12">
    <source>
        <dbReference type="ARBA" id="ARBA00023242"/>
    </source>
</evidence>
<dbReference type="GO" id="GO:0044666">
    <property type="term" value="C:MLL3/4 complex"/>
    <property type="evidence" value="ECO:0007669"/>
    <property type="project" value="TreeGrafter"/>
</dbReference>
<dbReference type="WBParaSite" id="SBAD_0000276201-mRNA-1">
    <property type="protein sequence ID" value="SBAD_0000276201-mRNA-1"/>
    <property type="gene ID" value="SBAD_0000276201"/>
</dbReference>
<evidence type="ECO:0000256" key="13">
    <source>
        <dbReference type="SAM" id="Phobius"/>
    </source>
</evidence>
<evidence type="ECO:0000256" key="6">
    <source>
        <dbReference type="ARBA" id="ARBA00022723"/>
    </source>
</evidence>
<dbReference type="Gene3D" id="2.170.270.10">
    <property type="entry name" value="SET domain"/>
    <property type="match status" value="1"/>
</dbReference>
<dbReference type="GO" id="GO:0032259">
    <property type="term" value="P:methylation"/>
    <property type="evidence" value="ECO:0007669"/>
    <property type="project" value="UniProtKB-KW"/>
</dbReference>
<gene>
    <name evidence="16" type="ORF">SBAD_LOCUS2632</name>
</gene>
<keyword evidence="2" id="KW-0597">Phosphoprotein</keyword>
<dbReference type="SMART" id="SM00542">
    <property type="entry name" value="FYRC"/>
    <property type="match status" value="1"/>
</dbReference>
<dbReference type="SUPFAM" id="SSF82199">
    <property type="entry name" value="SET domain"/>
    <property type="match status" value="1"/>
</dbReference>
<evidence type="ECO:0000313" key="17">
    <source>
        <dbReference type="Proteomes" id="UP000270296"/>
    </source>
</evidence>
<dbReference type="FunFam" id="2.170.270.10:FF:000003">
    <property type="entry name" value="Histone-lysine N-methyltransferase"/>
    <property type="match status" value="1"/>
</dbReference>
<dbReference type="InterPro" id="IPR003889">
    <property type="entry name" value="FYrich_C"/>
</dbReference>
<evidence type="ECO:0000256" key="5">
    <source>
        <dbReference type="ARBA" id="ARBA00022691"/>
    </source>
</evidence>
<dbReference type="OrthoDB" id="5852983at2759"/>
<keyword evidence="5" id="KW-0949">S-adenosyl-L-methionine</keyword>
<name>A0A183IG88_9BILA</name>
<dbReference type="SMART" id="SM00317">
    <property type="entry name" value="SET"/>
    <property type="match status" value="1"/>
</dbReference>
<keyword evidence="10" id="KW-0805">Transcription regulation</keyword>
<evidence type="ECO:0000259" key="14">
    <source>
        <dbReference type="PROSITE" id="PS50280"/>
    </source>
</evidence>
<sequence>MTDELAFQTMFCMEHVPQTREGVLTNLAVFRKVFVDRDENHLLAKLYQQGETGDLSMRIGSLLFHHIGQLLPHQLDDFHNKDFIYPVRMFAITVFLWICCHASWTIFLHVCWIVGYSVTRIYWSRKHLRRREQYHCSIADVNGKPQFYVTCKDPFLSEVVYQAPNATELWRDNILEPLQNRRLNSDLLKLFPMYISGENLFGFMELSVQKMIESVGSGFIDILYCCALHTRLPGVNKLLTYDFKNGRAPLMDLPLAVNPSCCARCEPRFRTYVKRSHMLNAHANHSIQSLLALSGLSTDALLCTFGGRQSLASKWSQYRKMKQEWQNNVYLARSKIQGLGLYAKRDIEMSVMIIEYIGEIIRNEVAERREKNYRERNRGIYMFRIDPERVIDATMAGGPARYINHSCDPNCVAELVQLDKESKIVIMSCRPISKGEELTYDYQFDFEDDENKIPCLCGAPNCRKWMN</sequence>
<keyword evidence="13" id="KW-0812">Transmembrane</keyword>
<reference evidence="18" key="1">
    <citation type="submission" date="2016-06" db="UniProtKB">
        <authorList>
            <consortium name="WormBaseParasite"/>
        </authorList>
    </citation>
    <scope>IDENTIFICATION</scope>
</reference>
<organism evidence="18">
    <name type="scientific">Soboliphyme baturini</name>
    <dbReference type="NCBI Taxonomy" id="241478"/>
    <lineage>
        <taxon>Eukaryota</taxon>
        <taxon>Metazoa</taxon>
        <taxon>Ecdysozoa</taxon>
        <taxon>Nematoda</taxon>
        <taxon>Enoplea</taxon>
        <taxon>Dorylaimia</taxon>
        <taxon>Dioctophymatida</taxon>
        <taxon>Dioctophymatoidea</taxon>
        <taxon>Soboliphymatidae</taxon>
        <taxon>Soboliphyme</taxon>
    </lineage>
</organism>
<dbReference type="PANTHER" id="PTHR45888">
    <property type="entry name" value="HL01030P-RELATED"/>
    <property type="match status" value="1"/>
</dbReference>
<dbReference type="PROSITE" id="PS50868">
    <property type="entry name" value="POST_SET"/>
    <property type="match status" value="1"/>
</dbReference>
<dbReference type="GO" id="GO:0008270">
    <property type="term" value="F:zinc ion binding"/>
    <property type="evidence" value="ECO:0007669"/>
    <property type="project" value="UniProtKB-KW"/>
</dbReference>
<keyword evidence="6" id="KW-0479">Metal-binding</keyword>
<dbReference type="AlphaFoldDB" id="A0A183IG88"/>
<proteinExistence type="predicted"/>
<feature type="domain" description="Post-SET" evidence="15">
    <location>
        <begin position="451"/>
        <end position="467"/>
    </location>
</feature>
<dbReference type="SMART" id="SM00508">
    <property type="entry name" value="PostSET"/>
    <property type="match status" value="1"/>
</dbReference>
<evidence type="ECO:0000256" key="3">
    <source>
        <dbReference type="ARBA" id="ARBA00022603"/>
    </source>
</evidence>
<evidence type="ECO:0000259" key="15">
    <source>
        <dbReference type="PROSITE" id="PS50868"/>
    </source>
</evidence>
<evidence type="ECO:0000256" key="10">
    <source>
        <dbReference type="ARBA" id="ARBA00023015"/>
    </source>
</evidence>
<evidence type="ECO:0000313" key="16">
    <source>
        <dbReference type="EMBL" id="VDO98378.1"/>
    </source>
</evidence>
<dbReference type="InterPro" id="IPR003888">
    <property type="entry name" value="FYrich_N"/>
</dbReference>
<dbReference type="InterPro" id="IPR046341">
    <property type="entry name" value="SET_dom_sf"/>
</dbReference>
<feature type="domain" description="SET" evidence="14">
    <location>
        <begin position="327"/>
        <end position="443"/>
    </location>
</feature>
<evidence type="ECO:0000256" key="8">
    <source>
        <dbReference type="ARBA" id="ARBA00022771"/>
    </source>
</evidence>
<accession>A0A183IG88</accession>
<evidence type="ECO:0000256" key="11">
    <source>
        <dbReference type="ARBA" id="ARBA00023163"/>
    </source>
</evidence>
<keyword evidence="17" id="KW-1185">Reference proteome</keyword>
<dbReference type="PROSITE" id="PS50280">
    <property type="entry name" value="SET"/>
    <property type="match status" value="1"/>
</dbReference>
<dbReference type="SMART" id="SM00541">
    <property type="entry name" value="FYRN"/>
    <property type="match status" value="1"/>
</dbReference>
<dbReference type="CDD" id="cd19171">
    <property type="entry name" value="SET_KMT2C_2D"/>
    <property type="match status" value="1"/>
</dbReference>
<keyword evidence="12" id="KW-0539">Nucleus</keyword>
<keyword evidence="9" id="KW-0862">Zinc</keyword>
<keyword evidence="11" id="KW-0804">Transcription</keyword>
<evidence type="ECO:0000256" key="7">
    <source>
        <dbReference type="ARBA" id="ARBA00022737"/>
    </source>
</evidence>
<feature type="transmembrane region" description="Helical" evidence="13">
    <location>
        <begin position="90"/>
        <end position="123"/>
    </location>
</feature>
<dbReference type="Pfam" id="PF05964">
    <property type="entry name" value="FYRN"/>
    <property type="match status" value="2"/>
</dbReference>
<dbReference type="GO" id="GO:0045944">
    <property type="term" value="P:positive regulation of transcription by RNA polymerase II"/>
    <property type="evidence" value="ECO:0007669"/>
    <property type="project" value="TreeGrafter"/>
</dbReference>
<keyword evidence="4" id="KW-0808">Transferase</keyword>
<keyword evidence="3" id="KW-0489">Methyltransferase</keyword>
<dbReference type="PANTHER" id="PTHR45888:SF6">
    <property type="entry name" value="HL01030P-RELATED"/>
    <property type="match status" value="1"/>
</dbReference>
<dbReference type="GO" id="GO:0042800">
    <property type="term" value="F:histone H3K4 methyltransferase activity"/>
    <property type="evidence" value="ECO:0007669"/>
    <property type="project" value="TreeGrafter"/>
</dbReference>